<feature type="compositionally biased region" description="Basic and acidic residues" evidence="11">
    <location>
        <begin position="645"/>
        <end position="658"/>
    </location>
</feature>
<evidence type="ECO:0000256" key="9">
    <source>
        <dbReference type="ARBA" id="ARBA00023204"/>
    </source>
</evidence>
<dbReference type="Gene3D" id="1.10.1600.10">
    <property type="match status" value="1"/>
</dbReference>
<dbReference type="InterPro" id="IPR002035">
    <property type="entry name" value="VWF_A"/>
</dbReference>
<dbReference type="PANTHER" id="PTHR12604:SF4">
    <property type="entry name" value="X-RAY REPAIR CROSS-COMPLEMENTING PROTEIN 5"/>
    <property type="match status" value="1"/>
</dbReference>
<reference evidence="13" key="1">
    <citation type="submission" date="2020-10" db="EMBL/GenBank/DDBJ databases">
        <authorList>
            <person name="Kikuchi T."/>
        </authorList>
    </citation>
    <scope>NUCLEOTIDE SEQUENCE</scope>
    <source>
        <strain evidence="13">NKZ352</strain>
    </source>
</reference>
<keyword evidence="10" id="KW-0539">Nucleus</keyword>
<keyword evidence="3" id="KW-0227">DNA damage</keyword>
<dbReference type="InterPro" id="IPR014893">
    <property type="entry name" value="Ku_PK_bind"/>
</dbReference>
<comment type="caution">
    <text evidence="13">The sequence shown here is derived from an EMBL/GenBank/DDBJ whole genome shotgun (WGS) entry which is preliminary data.</text>
</comment>
<dbReference type="Pfam" id="PF08785">
    <property type="entry name" value="Ku_PK_bind"/>
    <property type="match status" value="1"/>
</dbReference>
<dbReference type="Gene3D" id="1.25.40.240">
    <property type="entry name" value="Ku, C-terminal domain"/>
    <property type="match status" value="1"/>
</dbReference>
<keyword evidence="4" id="KW-0378">Hydrolase</keyword>
<dbReference type="SUPFAM" id="SSF53300">
    <property type="entry name" value="vWA-like"/>
    <property type="match status" value="1"/>
</dbReference>
<dbReference type="InterPro" id="IPR016194">
    <property type="entry name" value="SPOC-like_C_dom_sf"/>
</dbReference>
<dbReference type="Gene3D" id="2.40.290.10">
    <property type="match status" value="1"/>
</dbReference>
<evidence type="ECO:0000313" key="14">
    <source>
        <dbReference type="Proteomes" id="UP000835052"/>
    </source>
</evidence>
<dbReference type="Gene3D" id="3.40.50.410">
    <property type="entry name" value="von Willebrand factor, type A domain"/>
    <property type="match status" value="1"/>
</dbReference>
<dbReference type="Pfam" id="PF02735">
    <property type="entry name" value="Ku"/>
    <property type="match status" value="1"/>
</dbReference>
<evidence type="ECO:0000259" key="12">
    <source>
        <dbReference type="PROSITE" id="PS50234"/>
    </source>
</evidence>
<dbReference type="GO" id="GO:0043564">
    <property type="term" value="C:Ku70:Ku80 complex"/>
    <property type="evidence" value="ECO:0007669"/>
    <property type="project" value="TreeGrafter"/>
</dbReference>
<comment type="subcellular location">
    <subcellularLocation>
        <location evidence="1">Nucleus</location>
    </subcellularLocation>
</comment>
<dbReference type="GO" id="GO:0006310">
    <property type="term" value="P:DNA recombination"/>
    <property type="evidence" value="ECO:0007669"/>
    <property type="project" value="UniProtKB-KW"/>
</dbReference>
<sequence>MPPKKAATPKGPSKRELAKGKHDALLILLDCGRNMAEAFPETESGKSRTAFEMAKETLDWVISRKIFSESPDRIGIVLFGRDSADSEGNVYVHNEILEKATFDNLKFLQNEVTVSTEARGDVGHGITSALNVLREHIICHEQFVDARNLLIVTNGHSDKEQLEIYVSEFGSSINDLGINLAIVGISGSNKDGEEDCLLELVKDTGGSTFSFENLTKALSHFVPKQADTRLNNKQWEIAPGIRLPLAMSVKSFQAKTKLKSQLVSSSGQKVARMVETTVLGDNEPETEDLAMSVPLDSQSGRNTQTFASPKRRGGDEFIDDDDDFFEKKPKIDAFAKDELCTGYFFGQSLLFFDEEEEAAYNHHNLNEGEKGGCMKLIQFTKRQNILPGYFIGKQSYTVMPGVNKQTSNSPNLSRSTLALIKAMLENEAVAICRYAYDASKHLQLLALIPHVDEESGIPFLRALRLPFADDMRNLKFPRLDANLNLEEEEETGKKDKNSQFLDYDTKPTASQLTSVDGLIDLMALSGESGTDFASGTVLDPHLQLQCLYVKNHVLNGDQDDFSNDQSVAASAVLKKSLAPKMDVVEKSGKFFNKFATEFNLQKVEKVTRQKVEMAPIDIKAKIEEARNILKTTAVSDSSSGKLKKPKETPEEKLEREFGENPEEAAMNACEEHVRAITALCMIPANTIYASRIFEMPADGLMVLRQFCVRYNVWRPFNGALRTIRSSPKCTNFVDYMGDGKQFSLITNEECSSSDVTADEAVEFWEENEDDVREDSEIPESLLDY</sequence>
<dbReference type="GO" id="GO:0016787">
    <property type="term" value="F:hydrolase activity"/>
    <property type="evidence" value="ECO:0007669"/>
    <property type="project" value="UniProtKB-KW"/>
</dbReference>
<dbReference type="GO" id="GO:0003690">
    <property type="term" value="F:double-stranded DNA binding"/>
    <property type="evidence" value="ECO:0007669"/>
    <property type="project" value="TreeGrafter"/>
</dbReference>
<dbReference type="AlphaFoldDB" id="A0A8S1H1V8"/>
<feature type="region of interest" description="Disordered" evidence="11">
    <location>
        <begin position="765"/>
        <end position="784"/>
    </location>
</feature>
<dbReference type="InterPro" id="IPR006164">
    <property type="entry name" value="DNA_bd_Ku70/Ku80"/>
</dbReference>
<keyword evidence="2" id="KW-0547">Nucleotide-binding</keyword>
<keyword evidence="6" id="KW-0067">ATP-binding</keyword>
<feature type="compositionally biased region" description="Acidic residues" evidence="11">
    <location>
        <begin position="765"/>
        <end position="777"/>
    </location>
</feature>
<feature type="domain" description="VWFA" evidence="12">
    <location>
        <begin position="24"/>
        <end position="225"/>
    </location>
</feature>
<keyword evidence="8" id="KW-0233">DNA recombination</keyword>
<name>A0A8S1H1V8_9PELO</name>
<organism evidence="13 14">
    <name type="scientific">Caenorhabditis auriculariae</name>
    <dbReference type="NCBI Taxonomy" id="2777116"/>
    <lineage>
        <taxon>Eukaryota</taxon>
        <taxon>Metazoa</taxon>
        <taxon>Ecdysozoa</taxon>
        <taxon>Nematoda</taxon>
        <taxon>Chromadorea</taxon>
        <taxon>Rhabditida</taxon>
        <taxon>Rhabditina</taxon>
        <taxon>Rhabditomorpha</taxon>
        <taxon>Rhabditoidea</taxon>
        <taxon>Rhabditidae</taxon>
        <taxon>Peloderinae</taxon>
        <taxon>Caenorhabditis</taxon>
    </lineage>
</organism>
<accession>A0A8S1H1V8</accession>
<proteinExistence type="predicted"/>
<evidence type="ECO:0000256" key="4">
    <source>
        <dbReference type="ARBA" id="ARBA00022801"/>
    </source>
</evidence>
<dbReference type="GO" id="GO:0006303">
    <property type="term" value="P:double-strand break repair via nonhomologous end joining"/>
    <property type="evidence" value="ECO:0007669"/>
    <property type="project" value="InterPro"/>
</dbReference>
<evidence type="ECO:0000256" key="6">
    <source>
        <dbReference type="ARBA" id="ARBA00022840"/>
    </source>
</evidence>
<evidence type="ECO:0000256" key="10">
    <source>
        <dbReference type="ARBA" id="ARBA00023242"/>
    </source>
</evidence>
<gene>
    <name evidence="13" type="ORF">CAUJ_LOCUS6195</name>
</gene>
<dbReference type="GO" id="GO:0042162">
    <property type="term" value="F:telomeric DNA binding"/>
    <property type="evidence" value="ECO:0007669"/>
    <property type="project" value="TreeGrafter"/>
</dbReference>
<feature type="region of interest" description="Disordered" evidence="11">
    <location>
        <begin position="636"/>
        <end position="660"/>
    </location>
</feature>
<evidence type="ECO:0000256" key="7">
    <source>
        <dbReference type="ARBA" id="ARBA00023125"/>
    </source>
</evidence>
<evidence type="ECO:0000256" key="11">
    <source>
        <dbReference type="SAM" id="MobiDB-lite"/>
    </source>
</evidence>
<dbReference type="SMART" id="SM00559">
    <property type="entry name" value="Ku78"/>
    <property type="match status" value="1"/>
</dbReference>
<keyword evidence="5" id="KW-0347">Helicase</keyword>
<dbReference type="OrthoDB" id="30826at2759"/>
<evidence type="ECO:0000256" key="8">
    <source>
        <dbReference type="ARBA" id="ARBA00023172"/>
    </source>
</evidence>
<keyword evidence="7" id="KW-0238">DNA-binding</keyword>
<evidence type="ECO:0000256" key="5">
    <source>
        <dbReference type="ARBA" id="ARBA00022806"/>
    </source>
</evidence>
<dbReference type="GO" id="GO:0005524">
    <property type="term" value="F:ATP binding"/>
    <property type="evidence" value="ECO:0007669"/>
    <property type="project" value="UniProtKB-KW"/>
</dbReference>
<dbReference type="SUPFAM" id="SSF100939">
    <property type="entry name" value="SPOC domain-like"/>
    <property type="match status" value="1"/>
</dbReference>
<keyword evidence="14" id="KW-1185">Reference proteome</keyword>
<dbReference type="InterPro" id="IPR005161">
    <property type="entry name" value="Ku_N"/>
</dbReference>
<dbReference type="PROSITE" id="PS50234">
    <property type="entry name" value="VWFA"/>
    <property type="match status" value="1"/>
</dbReference>
<dbReference type="PANTHER" id="PTHR12604">
    <property type="entry name" value="KU AUTOANTIGEN DNA HELICASE"/>
    <property type="match status" value="1"/>
</dbReference>
<evidence type="ECO:0000256" key="2">
    <source>
        <dbReference type="ARBA" id="ARBA00022741"/>
    </source>
</evidence>
<dbReference type="Proteomes" id="UP000835052">
    <property type="component" value="Unassembled WGS sequence"/>
</dbReference>
<dbReference type="Pfam" id="PF03731">
    <property type="entry name" value="Ku_N"/>
    <property type="match status" value="1"/>
</dbReference>
<protein>
    <recommendedName>
        <fullName evidence="12">VWFA domain-containing protein</fullName>
    </recommendedName>
</protein>
<dbReference type="EMBL" id="CAJGYM010000015">
    <property type="protein sequence ID" value="CAD6190276.1"/>
    <property type="molecule type" value="Genomic_DNA"/>
</dbReference>
<keyword evidence="9" id="KW-0234">DNA repair</keyword>
<evidence type="ECO:0000256" key="3">
    <source>
        <dbReference type="ARBA" id="ARBA00022763"/>
    </source>
</evidence>
<evidence type="ECO:0000313" key="13">
    <source>
        <dbReference type="EMBL" id="CAD6190276.1"/>
    </source>
</evidence>
<dbReference type="SUPFAM" id="SSF101420">
    <property type="entry name" value="C-terminal domain of Ku80"/>
    <property type="match status" value="1"/>
</dbReference>
<dbReference type="GO" id="GO:0004386">
    <property type="term" value="F:helicase activity"/>
    <property type="evidence" value="ECO:0007669"/>
    <property type="project" value="UniProtKB-KW"/>
</dbReference>
<dbReference type="GO" id="GO:0000723">
    <property type="term" value="P:telomere maintenance"/>
    <property type="evidence" value="ECO:0007669"/>
    <property type="project" value="TreeGrafter"/>
</dbReference>
<evidence type="ECO:0000256" key="1">
    <source>
        <dbReference type="ARBA" id="ARBA00004123"/>
    </source>
</evidence>
<dbReference type="InterPro" id="IPR036465">
    <property type="entry name" value="vWFA_dom_sf"/>
</dbReference>
<dbReference type="InterPro" id="IPR036494">
    <property type="entry name" value="Ku_C_sf"/>
</dbReference>